<dbReference type="InterPro" id="IPR000700">
    <property type="entry name" value="PAS-assoc_C"/>
</dbReference>
<dbReference type="Proteomes" id="UP000011910">
    <property type="component" value="Unassembled WGS sequence"/>
</dbReference>
<dbReference type="PROSITE" id="PS50113">
    <property type="entry name" value="PAC"/>
    <property type="match status" value="1"/>
</dbReference>
<sequence>MFCATSAGGCFYLVSNKGNHTHAPHHPTFPLCEDIPASGGGLLLFLLSLGVYWQASQQEKAHARLQQQALLLHASLQEAVTLPDRNLQRALTEKTRQLDLAFSQQAASWPAGMLTDWQALKVQWGSDTPAQSAGSTTASMAAAQALQQSCLQFAGQMQAAEQAAGLQASLAFGSMLLLAGGMLLYLLLFMHRQLLRPLAQLSEQLHHLAAGTEGDTPRLYGATKALQQQLAQYQAQLKQLSQQAALVGDGSLRLSQADVANTGLLGKAMLGIQDKMHQFFLDEQRRSWSSKGVEQFARLLREHNQDIESLSKTLISQLVPFVDANQGGIFVLEEEDSGHAVLNLQAAYAWGRHKFLNKTIEIGEGLVGQVAQDRELVLITDVPEDYIQIGSGLGRARPRCILLLPLLTNEQFMGVIELAAFRVFEQHELDFLHKLAENIASTLSSLKTSTQTRWLLEKANAANAHLQAQEEELRQNTEELMATQEAMQKKEMELSGLFASIDYSLFTAAFDLQGQLCEANTRLQQLTRQSLEGLQHTTLWQLLHQQGWGQPEWEALWQRLLAGEPQNLECQLAANSTCWLSASFTPVLNQRGRVSKIMMLATDTSERKQAELTYIAQAEEIIRHEEKLRLYTAELEKLQASLSGKLEDARLEMQRQIEEIAAEKAKNEAILEGCVDGVVSFGEDGVIDFFNKAAEDIWQGTRQQIIGRSIREFIPLQIVYQSHEPQAFYLKDGVQRCLDIRTEVPITGMGGHELEALLTLTRVRVNGAYMFTAFVQKVAVELF</sequence>
<reference evidence="4 5" key="1">
    <citation type="journal article" date="2013" name="Genome Announc.">
        <title>Draft Genome Sequence of Cesiribacter andamanensis Strain AMV16T, Isolated from a Soil Sample from a Mud Volcano in the Andaman Islands, India.</title>
        <authorList>
            <person name="Shivaji S."/>
            <person name="Ara S."/>
            <person name="Begum Z."/>
            <person name="Srinivas T.N."/>
            <person name="Singh A."/>
            <person name="Kumar Pinnaka A."/>
        </authorList>
    </citation>
    <scope>NUCLEOTIDE SEQUENCE [LARGE SCALE GENOMIC DNA]</scope>
    <source>
        <strain evidence="4 5">AMV16</strain>
    </source>
</reference>
<dbReference type="Pfam" id="PF08448">
    <property type="entry name" value="PAS_4"/>
    <property type="match status" value="1"/>
</dbReference>
<keyword evidence="2" id="KW-0472">Membrane</keyword>
<dbReference type="AlphaFoldDB" id="M7N9U2"/>
<dbReference type="InterPro" id="IPR013656">
    <property type="entry name" value="PAS_4"/>
</dbReference>
<dbReference type="SUPFAM" id="SSF55781">
    <property type="entry name" value="GAF domain-like"/>
    <property type="match status" value="1"/>
</dbReference>
<keyword evidence="5" id="KW-1185">Reference proteome</keyword>
<dbReference type="SMART" id="SM00091">
    <property type="entry name" value="PAS"/>
    <property type="match status" value="2"/>
</dbReference>
<protein>
    <submittedName>
        <fullName evidence="4">Cyclic-di-GMP phosphodiesterase</fullName>
    </submittedName>
</protein>
<keyword evidence="2" id="KW-0812">Transmembrane</keyword>
<feature type="transmembrane region" description="Helical" evidence="2">
    <location>
        <begin position="170"/>
        <end position="190"/>
    </location>
</feature>
<dbReference type="Gene3D" id="3.30.450.20">
    <property type="entry name" value="PAS domain"/>
    <property type="match status" value="2"/>
</dbReference>
<dbReference type="SUPFAM" id="SSF55785">
    <property type="entry name" value="PYP-like sensor domain (PAS domain)"/>
    <property type="match status" value="2"/>
</dbReference>
<dbReference type="PANTHER" id="PTHR44757">
    <property type="entry name" value="DIGUANYLATE CYCLASE DGCP"/>
    <property type="match status" value="1"/>
</dbReference>
<keyword evidence="1" id="KW-0175">Coiled coil</keyword>
<feature type="coiled-coil region" evidence="1">
    <location>
        <begin position="456"/>
        <end position="493"/>
    </location>
</feature>
<dbReference type="PANTHER" id="PTHR44757:SF2">
    <property type="entry name" value="BIOFILM ARCHITECTURE MAINTENANCE PROTEIN MBAA"/>
    <property type="match status" value="1"/>
</dbReference>
<dbReference type="InterPro" id="IPR052155">
    <property type="entry name" value="Biofilm_reg_signaling"/>
</dbReference>
<dbReference type="Gene3D" id="3.30.450.40">
    <property type="match status" value="1"/>
</dbReference>
<evidence type="ECO:0000256" key="2">
    <source>
        <dbReference type="SAM" id="Phobius"/>
    </source>
</evidence>
<dbReference type="Pfam" id="PF13426">
    <property type="entry name" value="PAS_9"/>
    <property type="match status" value="1"/>
</dbReference>
<evidence type="ECO:0000256" key="1">
    <source>
        <dbReference type="SAM" id="Coils"/>
    </source>
</evidence>
<dbReference type="SMART" id="SM00065">
    <property type="entry name" value="GAF"/>
    <property type="match status" value="1"/>
</dbReference>
<dbReference type="InterPro" id="IPR000014">
    <property type="entry name" value="PAS"/>
</dbReference>
<dbReference type="STRING" id="1279009.ADICEAN_00847"/>
<dbReference type="CDD" id="cd00130">
    <property type="entry name" value="PAS"/>
    <property type="match status" value="2"/>
</dbReference>
<comment type="caution">
    <text evidence="4">The sequence shown here is derived from an EMBL/GenBank/DDBJ whole genome shotgun (WGS) entry which is preliminary data.</text>
</comment>
<dbReference type="eggNOG" id="COG2203">
    <property type="taxonomic scope" value="Bacteria"/>
</dbReference>
<evidence type="ECO:0000259" key="3">
    <source>
        <dbReference type="PROSITE" id="PS50113"/>
    </source>
</evidence>
<evidence type="ECO:0000313" key="4">
    <source>
        <dbReference type="EMBL" id="EMR03976.1"/>
    </source>
</evidence>
<dbReference type="InterPro" id="IPR035965">
    <property type="entry name" value="PAS-like_dom_sf"/>
</dbReference>
<gene>
    <name evidence="4" type="ORF">ADICEAN_00847</name>
</gene>
<organism evidence="4 5">
    <name type="scientific">Cesiribacter andamanensis AMV16</name>
    <dbReference type="NCBI Taxonomy" id="1279009"/>
    <lineage>
        <taxon>Bacteria</taxon>
        <taxon>Pseudomonadati</taxon>
        <taxon>Bacteroidota</taxon>
        <taxon>Cytophagia</taxon>
        <taxon>Cytophagales</taxon>
        <taxon>Cesiribacteraceae</taxon>
        <taxon>Cesiribacter</taxon>
    </lineage>
</organism>
<accession>M7N9U2</accession>
<feature type="coiled-coil region" evidence="1">
    <location>
        <begin position="621"/>
        <end position="666"/>
    </location>
</feature>
<keyword evidence="2" id="KW-1133">Transmembrane helix</keyword>
<name>M7N9U2_9BACT</name>
<dbReference type="Pfam" id="PF13185">
    <property type="entry name" value="GAF_2"/>
    <property type="match status" value="1"/>
</dbReference>
<dbReference type="eggNOG" id="COG5000">
    <property type="taxonomic scope" value="Bacteria"/>
</dbReference>
<dbReference type="InterPro" id="IPR029016">
    <property type="entry name" value="GAF-like_dom_sf"/>
</dbReference>
<proteinExistence type="predicted"/>
<feature type="domain" description="PAC" evidence="3">
    <location>
        <begin position="561"/>
        <end position="616"/>
    </location>
</feature>
<feature type="transmembrane region" description="Helical" evidence="2">
    <location>
        <begin position="35"/>
        <end position="55"/>
    </location>
</feature>
<dbReference type="EMBL" id="AODQ01000013">
    <property type="protein sequence ID" value="EMR03976.1"/>
    <property type="molecule type" value="Genomic_DNA"/>
</dbReference>
<evidence type="ECO:0000313" key="5">
    <source>
        <dbReference type="Proteomes" id="UP000011910"/>
    </source>
</evidence>
<dbReference type="InterPro" id="IPR003018">
    <property type="entry name" value="GAF"/>
</dbReference>